<dbReference type="Gene3D" id="3.20.20.370">
    <property type="entry name" value="Glycoside hydrolase/deacetylase"/>
    <property type="match status" value="1"/>
</dbReference>
<name>A0A813JB25_POLGL</name>
<dbReference type="Pfam" id="PF01522">
    <property type="entry name" value="Polysacc_deac_1"/>
    <property type="match status" value="1"/>
</dbReference>
<dbReference type="GO" id="GO:0005975">
    <property type="term" value="P:carbohydrate metabolic process"/>
    <property type="evidence" value="ECO:0007669"/>
    <property type="project" value="InterPro"/>
</dbReference>
<dbReference type="InterPro" id="IPR050248">
    <property type="entry name" value="Polysacc_deacetylase_ArnD"/>
</dbReference>
<sequence length="626" mass="67941">MDQLSADPVYYSTLGDEDDEFGKLSGEESEGVSDDQDEDDSDDDAALSLKDRYVRPRFDHWMAATAAVGPKRELLLELYSRLEVAARDDELLSSVHGLRVEFQIAGMQGKYEQLCLSDSSQTWQLVDSKLELVPNVAVKLELDAEPLISCRYFVGQTASSSSSVDEERLSERFGSNTLEQLGGVHVLLQFLGVICADPGTPSSYVQFLPFGGLPLASIRVCVSDDSPTARDNAVAGVDVKAAKKPPFKPALRGPSPSAPKPKPKPPDEANKASSARPKPKARGSSQSSASGQVVLSLFAFSCDLILRMDEKQLRIMRDSFNTQIEFSFLSECRPGGVSTLTDFTSGRDQPLLSTRRTEHALECGDERPPLDSVTAVSVRKVLYLKLADDRGSSLSARRDADARSATIASRTKECPAVRGVVALTIDDGLCRQGPGKAVVAEVLDALRQHQAKATFFVCSEYLKGFEEEAGQLLREGCELANHCPEDREYASMAPGEFEAALLETSRAILAVPGSSLKWFRAPQARLTASMKETLQRHGLRHALGDCYCDDWAVEDPQYIAGTIAKQADHGSIVVLHMPEQGFREHCLEALRQVLAALAAKGLRCVTLSELDRLATEGSSGAPLGTV</sequence>
<accession>A0A813JB25</accession>
<gene>
    <name evidence="3" type="ORF">PGLA2088_LOCUS17827</name>
</gene>
<feature type="region of interest" description="Disordered" evidence="1">
    <location>
        <begin position="244"/>
        <end position="287"/>
    </location>
</feature>
<feature type="compositionally biased region" description="Acidic residues" evidence="1">
    <location>
        <begin position="27"/>
        <end position="43"/>
    </location>
</feature>
<dbReference type="AlphaFoldDB" id="A0A813JB25"/>
<dbReference type="EMBL" id="CAJNNW010024255">
    <property type="protein sequence ID" value="CAE8671929.1"/>
    <property type="molecule type" value="Genomic_DNA"/>
</dbReference>
<evidence type="ECO:0000313" key="3">
    <source>
        <dbReference type="EMBL" id="CAE8671929.1"/>
    </source>
</evidence>
<reference evidence="3" key="1">
    <citation type="submission" date="2021-02" db="EMBL/GenBank/DDBJ databases">
        <authorList>
            <person name="Dougan E. K."/>
            <person name="Rhodes N."/>
            <person name="Thang M."/>
            <person name="Chan C."/>
        </authorList>
    </citation>
    <scope>NUCLEOTIDE SEQUENCE</scope>
</reference>
<dbReference type="PANTHER" id="PTHR10587">
    <property type="entry name" value="GLYCOSYL TRANSFERASE-RELATED"/>
    <property type="match status" value="1"/>
</dbReference>
<evidence type="ECO:0000313" key="4">
    <source>
        <dbReference type="Proteomes" id="UP000626109"/>
    </source>
</evidence>
<proteinExistence type="predicted"/>
<evidence type="ECO:0000259" key="2">
    <source>
        <dbReference type="PROSITE" id="PS51677"/>
    </source>
</evidence>
<dbReference type="InterPro" id="IPR002509">
    <property type="entry name" value="NODB_dom"/>
</dbReference>
<protein>
    <recommendedName>
        <fullName evidence="2">NodB homology domain-containing protein</fullName>
    </recommendedName>
</protein>
<dbReference type="GO" id="GO:0004099">
    <property type="term" value="F:chitin deacetylase activity"/>
    <property type="evidence" value="ECO:0007669"/>
    <property type="project" value="UniProtKB-ARBA"/>
</dbReference>
<dbReference type="PROSITE" id="PS51677">
    <property type="entry name" value="NODB"/>
    <property type="match status" value="1"/>
</dbReference>
<feature type="domain" description="NodB homology" evidence="2">
    <location>
        <begin position="419"/>
        <end position="605"/>
    </location>
</feature>
<organism evidence="3 4">
    <name type="scientific">Polarella glacialis</name>
    <name type="common">Dinoflagellate</name>
    <dbReference type="NCBI Taxonomy" id="89957"/>
    <lineage>
        <taxon>Eukaryota</taxon>
        <taxon>Sar</taxon>
        <taxon>Alveolata</taxon>
        <taxon>Dinophyceae</taxon>
        <taxon>Suessiales</taxon>
        <taxon>Suessiaceae</taxon>
        <taxon>Polarella</taxon>
    </lineage>
</organism>
<feature type="region of interest" description="Disordered" evidence="1">
    <location>
        <begin position="1"/>
        <end position="43"/>
    </location>
</feature>
<dbReference type="PANTHER" id="PTHR10587:SF137">
    <property type="entry name" value="4-DEOXY-4-FORMAMIDO-L-ARABINOSE-PHOSPHOUNDECAPRENOL DEFORMYLASE ARND-RELATED"/>
    <property type="match status" value="1"/>
</dbReference>
<dbReference type="InterPro" id="IPR011330">
    <property type="entry name" value="Glyco_hydro/deAcase_b/a-brl"/>
</dbReference>
<dbReference type="Proteomes" id="UP000626109">
    <property type="component" value="Unassembled WGS sequence"/>
</dbReference>
<dbReference type="SUPFAM" id="SSF88713">
    <property type="entry name" value="Glycoside hydrolase/deacetylase"/>
    <property type="match status" value="1"/>
</dbReference>
<comment type="caution">
    <text evidence="3">The sequence shown here is derived from an EMBL/GenBank/DDBJ whole genome shotgun (WGS) entry which is preliminary data.</text>
</comment>
<evidence type="ECO:0000256" key="1">
    <source>
        <dbReference type="SAM" id="MobiDB-lite"/>
    </source>
</evidence>